<keyword evidence="1" id="KW-0472">Membrane</keyword>
<feature type="transmembrane region" description="Helical" evidence="1">
    <location>
        <begin position="12"/>
        <end position="35"/>
    </location>
</feature>
<feature type="transmembrane region" description="Helical" evidence="1">
    <location>
        <begin position="192"/>
        <end position="210"/>
    </location>
</feature>
<keyword evidence="1" id="KW-0812">Transmembrane</keyword>
<dbReference type="AlphaFoldDB" id="A0A1P8KJ85"/>
<evidence type="ECO:0000313" key="2">
    <source>
        <dbReference type="EMBL" id="APW64613.1"/>
    </source>
</evidence>
<proteinExistence type="predicted"/>
<reference evidence="2 3" key="1">
    <citation type="submission" date="2017-01" db="EMBL/GenBank/DDBJ databases">
        <title>Genome sequencing of Arcobacter sp. LPB0137.</title>
        <authorList>
            <person name="Lee G.-W."/>
            <person name="Yi H."/>
        </authorList>
    </citation>
    <scope>NUCLEOTIDE SEQUENCE [LARGE SCALE GENOMIC DNA]</scope>
    <source>
        <strain evidence="2 3">LPB0137</strain>
    </source>
</reference>
<sequence>MNNVLLSNEIIVFLFTQVILFILLAISFFYALFIIKKWDYSKTTQTQYKLEKRSYLVILIITFTMLIKIFLMPYFAYSIDLLSHIVPGAMCAAGVIDANEYGQTLLVFKVFLLFFIGIWMILNSLDLKEKTYPYTKKKFWFFIFIFILVIIELSLDILYLTNISTKEPVLCCSVIFGASSTGDQIPFNLNTTMLLVIFYLLYFLSIFVNLQKNIYLNIIINILFLYISYYAVTYFFGTYIYQLPTHQCPFCMLQREYSYIGYFIWGTLFLGTFFAFAFSSLKLIVNRSLDYTLKYSLIFNALFVFICTFYVLKYYLVNGVFL</sequence>
<feature type="transmembrane region" description="Helical" evidence="1">
    <location>
        <begin position="106"/>
        <end position="127"/>
    </location>
</feature>
<gene>
    <name evidence="2" type="ORF">LPB137_01540</name>
</gene>
<dbReference type="Proteomes" id="UP000186074">
    <property type="component" value="Chromosome"/>
</dbReference>
<evidence type="ECO:0000313" key="3">
    <source>
        <dbReference type="Proteomes" id="UP000186074"/>
    </source>
</evidence>
<accession>A0A1P8KJ85</accession>
<name>A0A1P8KJ85_9BACT</name>
<dbReference type="EMBL" id="CP019070">
    <property type="protein sequence ID" value="APW64613.1"/>
    <property type="molecule type" value="Genomic_DNA"/>
</dbReference>
<organism evidence="2 3">
    <name type="scientific">Poseidonibacter parvus</name>
    <dbReference type="NCBI Taxonomy" id="1850254"/>
    <lineage>
        <taxon>Bacteria</taxon>
        <taxon>Pseudomonadati</taxon>
        <taxon>Campylobacterota</taxon>
        <taxon>Epsilonproteobacteria</taxon>
        <taxon>Campylobacterales</taxon>
        <taxon>Arcobacteraceae</taxon>
        <taxon>Poseidonibacter</taxon>
    </lineage>
</organism>
<dbReference type="OrthoDB" id="9788139at2"/>
<evidence type="ECO:0000256" key="1">
    <source>
        <dbReference type="SAM" id="Phobius"/>
    </source>
</evidence>
<feature type="transmembrane region" description="Helical" evidence="1">
    <location>
        <begin position="297"/>
        <end position="316"/>
    </location>
</feature>
<feature type="transmembrane region" description="Helical" evidence="1">
    <location>
        <begin position="262"/>
        <end position="285"/>
    </location>
</feature>
<feature type="transmembrane region" description="Helical" evidence="1">
    <location>
        <begin position="139"/>
        <end position="160"/>
    </location>
</feature>
<feature type="transmembrane region" description="Helical" evidence="1">
    <location>
        <begin position="222"/>
        <end position="242"/>
    </location>
</feature>
<keyword evidence="1" id="KW-1133">Transmembrane helix</keyword>
<protein>
    <submittedName>
        <fullName evidence="2">Uncharacterized protein</fullName>
    </submittedName>
</protein>
<dbReference type="KEGG" id="alp:LPB137_01540"/>
<feature type="transmembrane region" description="Helical" evidence="1">
    <location>
        <begin position="55"/>
        <end position="77"/>
    </location>
</feature>
<dbReference type="STRING" id="1850254.LPB137_01540"/>
<keyword evidence="3" id="KW-1185">Reference proteome</keyword>
<dbReference type="RefSeq" id="WP_076083455.1">
    <property type="nucleotide sequence ID" value="NZ_CP019070.1"/>
</dbReference>